<evidence type="ECO:0000256" key="1">
    <source>
        <dbReference type="SAM" id="Phobius"/>
    </source>
</evidence>
<keyword evidence="1" id="KW-1133">Transmembrane helix</keyword>
<gene>
    <name evidence="2" type="ORF">ACIGW0_17290</name>
</gene>
<feature type="transmembrane region" description="Helical" evidence="1">
    <location>
        <begin position="61"/>
        <end position="81"/>
    </location>
</feature>
<comment type="caution">
    <text evidence="2">The sequence shown here is derived from an EMBL/GenBank/DDBJ whole genome shotgun (WGS) entry which is preliminary data.</text>
</comment>
<accession>A0ABW8CU83</accession>
<feature type="transmembrane region" description="Helical" evidence="1">
    <location>
        <begin position="12"/>
        <end position="29"/>
    </location>
</feature>
<keyword evidence="1" id="KW-0812">Transmembrane</keyword>
<evidence type="ECO:0000313" key="2">
    <source>
        <dbReference type="EMBL" id="MFI9121136.1"/>
    </source>
</evidence>
<keyword evidence="3" id="KW-1185">Reference proteome</keyword>
<organism evidence="2 3">
    <name type="scientific">Streptomyces bikiniensis</name>
    <dbReference type="NCBI Taxonomy" id="1896"/>
    <lineage>
        <taxon>Bacteria</taxon>
        <taxon>Bacillati</taxon>
        <taxon>Actinomycetota</taxon>
        <taxon>Actinomycetes</taxon>
        <taxon>Kitasatosporales</taxon>
        <taxon>Streptomycetaceae</taxon>
        <taxon>Streptomyces</taxon>
    </lineage>
</organism>
<keyword evidence="1" id="KW-0472">Membrane</keyword>
<dbReference type="EMBL" id="JBITYT010000007">
    <property type="protein sequence ID" value="MFI9121136.1"/>
    <property type="molecule type" value="Genomic_DNA"/>
</dbReference>
<name>A0ABW8CU83_STRBI</name>
<feature type="transmembrane region" description="Helical" evidence="1">
    <location>
        <begin position="131"/>
        <end position="149"/>
    </location>
</feature>
<evidence type="ECO:0008006" key="4">
    <source>
        <dbReference type="Google" id="ProtNLM"/>
    </source>
</evidence>
<evidence type="ECO:0000313" key="3">
    <source>
        <dbReference type="Proteomes" id="UP001614391"/>
    </source>
</evidence>
<feature type="transmembrane region" description="Helical" evidence="1">
    <location>
        <begin position="35"/>
        <end position="54"/>
    </location>
</feature>
<reference evidence="2 3" key="1">
    <citation type="submission" date="2024-10" db="EMBL/GenBank/DDBJ databases">
        <title>The Natural Products Discovery Center: Release of the First 8490 Sequenced Strains for Exploring Actinobacteria Biosynthetic Diversity.</title>
        <authorList>
            <person name="Kalkreuter E."/>
            <person name="Kautsar S.A."/>
            <person name="Yang D."/>
            <person name="Bader C.D."/>
            <person name="Teijaro C.N."/>
            <person name="Fluegel L."/>
            <person name="Davis C.M."/>
            <person name="Simpson J.R."/>
            <person name="Lauterbach L."/>
            <person name="Steele A.D."/>
            <person name="Gui C."/>
            <person name="Meng S."/>
            <person name="Li G."/>
            <person name="Viehrig K."/>
            <person name="Ye F."/>
            <person name="Su P."/>
            <person name="Kiefer A.F."/>
            <person name="Nichols A."/>
            <person name="Cepeda A.J."/>
            <person name="Yan W."/>
            <person name="Fan B."/>
            <person name="Jiang Y."/>
            <person name="Adhikari A."/>
            <person name="Zheng C.-J."/>
            <person name="Schuster L."/>
            <person name="Cowan T.M."/>
            <person name="Smanski M.J."/>
            <person name="Chevrette M.G."/>
            <person name="De Carvalho L.P.S."/>
            <person name="Shen B."/>
        </authorList>
    </citation>
    <scope>NUCLEOTIDE SEQUENCE [LARGE SCALE GENOMIC DNA]</scope>
    <source>
        <strain evidence="2 3">NPDC053346</strain>
    </source>
</reference>
<sequence length="217" mass="22591">MSPGRCSRAVRAALFAVACVLLAAVGHVLMSGAALPWWGVLSAFAGTVAAAWPLTARERSLPAVTGVSVAVQALVHTVFALTQPNTRPPLPTGHGTTGHDMAGHDMTAQGVAGHGVSGAAWHDMVSASGTGMLAAHLLAALLCGLWLAHAERAAFRLLRALAHRLRVPLRLLFALFVPVPRRPRARLPRDFGAYALRGRLLAHSLTSRGPPAGTAVV</sequence>
<dbReference type="Proteomes" id="UP001614391">
    <property type="component" value="Unassembled WGS sequence"/>
</dbReference>
<proteinExistence type="predicted"/>
<protein>
    <recommendedName>
        <fullName evidence="4">Integral-membrane protein</fullName>
    </recommendedName>
</protein>
<dbReference type="RefSeq" id="WP_399615623.1">
    <property type="nucleotide sequence ID" value="NZ_JBITYT010000007.1"/>
</dbReference>